<accession>A0A218X472</accession>
<dbReference type="InterPro" id="IPR008979">
    <property type="entry name" value="Galactose-bd-like_sf"/>
</dbReference>
<dbReference type="GO" id="GO:0000272">
    <property type="term" value="P:polysaccharide catabolic process"/>
    <property type="evidence" value="ECO:0007669"/>
    <property type="project" value="UniProtKB-KW"/>
</dbReference>
<dbReference type="EMBL" id="MTKT01002492">
    <property type="protein sequence ID" value="OWM79162.1"/>
    <property type="molecule type" value="Genomic_DNA"/>
</dbReference>
<dbReference type="Pfam" id="PF02018">
    <property type="entry name" value="CBM_4_9"/>
    <property type="match status" value="1"/>
</dbReference>
<sequence length="579" mass="65176">MRFAERNLVAYAVVLLVFAAFLTGFGAEALSYDYTATTECLPIPHKPQYNGGIIKNPEFNDGLKGWSKSGNPKLEHRRIEGNEFIVAHTRNQPYDSVSQKIYLQKDKLYPFSAWIQVSEGKIPVRAVFKMSTGFKHAGTVMAQSKCWSMIKGGLTADESGPAELYFEAENVSAAIWVDSISLQPFTQEEWKSHQLQSIEKTRKTRVRISVLDKQNKPIPNANITIKQKKRSFPFGCAINKNILTNTAYQNWFTSRFGVTVFENEMKWYSTEYTQGKENYSVADAMLQFTEQHSISVRGHNVLWDDPRYQPGWVPKLPADQLSQAVTRRVNSIMRRYKGRVIGWDVVNENLHFSLFESKLGPTASAAVYETAKAIDGSTSLFLNEYNTIEDSRDSASTPAKYIQKINDIQAYNRDHKNLAIGLEGHFTSLDLAYMRSAIDTLGSLGLPIWLTEVDVGGSSPAQADMLEQLLREAHSHPKVNGIVIWSAWKPQGCYRMCLTDNNFKNLPTGNVVDKLLKEWGAAPLSGTTDSEGFVEASLFRGKYQVKINHPGIENLSRTESFEVAPVEESRERLVLSILV</sequence>
<dbReference type="PROSITE" id="PS51760">
    <property type="entry name" value="GH10_2"/>
    <property type="match status" value="1"/>
</dbReference>
<dbReference type="PANTHER" id="PTHR31490">
    <property type="entry name" value="GLYCOSYL HYDROLASE"/>
    <property type="match status" value="1"/>
</dbReference>
<evidence type="ECO:0000313" key="9">
    <source>
        <dbReference type="Proteomes" id="UP000197138"/>
    </source>
</evidence>
<name>A0A218X472_PUNGR</name>
<dbReference type="InterPro" id="IPR017853">
    <property type="entry name" value="GH"/>
</dbReference>
<dbReference type="GeneID" id="116193967"/>
<keyword evidence="10" id="KW-1185">Reference proteome</keyword>
<dbReference type="InterPro" id="IPR044846">
    <property type="entry name" value="GH10"/>
</dbReference>
<reference evidence="9" key="1">
    <citation type="journal article" date="2017" name="Plant J.">
        <title>The pomegranate (Punica granatum L.) genome and the genomics of punicalagin biosynthesis.</title>
        <authorList>
            <person name="Qin G."/>
            <person name="Xu C."/>
            <person name="Ming R."/>
            <person name="Tang H."/>
            <person name="Guyot R."/>
            <person name="Kramer E.M."/>
            <person name="Hu Y."/>
            <person name="Yi X."/>
            <person name="Qi Y."/>
            <person name="Xu X."/>
            <person name="Gao Z."/>
            <person name="Pan H."/>
            <person name="Jian J."/>
            <person name="Tian Y."/>
            <person name="Yue Z."/>
            <person name="Xu Y."/>
        </authorList>
    </citation>
    <scope>NUCLEOTIDE SEQUENCE [LARGE SCALE GENOMIC DNA]</scope>
    <source>
        <strain evidence="9">cv. Dabenzi</strain>
    </source>
</reference>
<keyword evidence="3" id="KW-0378">Hydrolase</keyword>
<reference evidence="7" key="2">
    <citation type="submission" date="2017-06" db="EMBL/GenBank/DDBJ databases">
        <title>The pomegranate genome and the genomics of punicalagin biosynthesis.</title>
        <authorList>
            <person name="Xu C."/>
        </authorList>
    </citation>
    <scope>NUCLEOTIDE SEQUENCE [LARGE SCALE GENOMIC DNA]</scope>
    <source>
        <tissue evidence="7">Fresh leaf</tissue>
    </source>
</reference>
<comment type="similarity">
    <text evidence="1">Belongs to the glycosyl hydrolase 10 (cellulase F) family.</text>
</comment>
<evidence type="ECO:0000313" key="8">
    <source>
        <dbReference type="EMBL" id="PKI71382.1"/>
    </source>
</evidence>
<reference evidence="8 10" key="3">
    <citation type="submission" date="2017-11" db="EMBL/GenBank/DDBJ databases">
        <title>De-novo sequencing of pomegranate (Punica granatum L.) genome.</title>
        <authorList>
            <person name="Akparov Z."/>
            <person name="Amiraslanov A."/>
            <person name="Hajiyeva S."/>
            <person name="Abbasov M."/>
            <person name="Kaur K."/>
            <person name="Hamwieh A."/>
            <person name="Solovyev V."/>
            <person name="Salamov A."/>
            <person name="Braich B."/>
            <person name="Kosarev P."/>
            <person name="Mahmoud A."/>
            <person name="Hajiyev E."/>
            <person name="Babayeva S."/>
            <person name="Izzatullayeva V."/>
            <person name="Mammadov A."/>
            <person name="Mammadov A."/>
            <person name="Sharifova S."/>
            <person name="Ojaghi J."/>
            <person name="Eynullazada K."/>
            <person name="Bayramov B."/>
            <person name="Abdulazimova A."/>
            <person name="Shahmuradov I."/>
        </authorList>
    </citation>
    <scope>NUCLEOTIDE SEQUENCE [LARGE SCALE GENOMIC DNA]</scope>
    <source>
        <strain evidence="8">AG2017</strain>
        <strain evidence="10">cv. AG2017</strain>
        <tissue evidence="8">Leaf</tissue>
    </source>
</reference>
<dbReference type="AlphaFoldDB" id="A0A218X472"/>
<keyword evidence="4" id="KW-0119">Carbohydrate metabolism</keyword>
<evidence type="ECO:0000256" key="1">
    <source>
        <dbReference type="ARBA" id="ARBA00007495"/>
    </source>
</evidence>
<evidence type="ECO:0000313" key="7">
    <source>
        <dbReference type="EMBL" id="OWM79162.1"/>
    </source>
</evidence>
<gene>
    <name evidence="7" type="ORF">CDL15_Pgr003333</name>
    <name evidence="8" type="ORF">CRG98_008241</name>
</gene>
<organism evidence="7 9">
    <name type="scientific">Punica granatum</name>
    <name type="common">Pomegranate</name>
    <dbReference type="NCBI Taxonomy" id="22663"/>
    <lineage>
        <taxon>Eukaryota</taxon>
        <taxon>Viridiplantae</taxon>
        <taxon>Streptophyta</taxon>
        <taxon>Embryophyta</taxon>
        <taxon>Tracheophyta</taxon>
        <taxon>Spermatophyta</taxon>
        <taxon>Magnoliopsida</taxon>
        <taxon>eudicotyledons</taxon>
        <taxon>Gunneridae</taxon>
        <taxon>Pentapetalae</taxon>
        <taxon>rosids</taxon>
        <taxon>malvids</taxon>
        <taxon>Myrtales</taxon>
        <taxon>Lythraceae</taxon>
        <taxon>Punica</taxon>
    </lineage>
</organism>
<dbReference type="SUPFAM" id="SSF49785">
    <property type="entry name" value="Galactose-binding domain-like"/>
    <property type="match status" value="1"/>
</dbReference>
<dbReference type="STRING" id="22663.A0A218X472"/>
<dbReference type="Pfam" id="PF00331">
    <property type="entry name" value="Glyco_hydro_10"/>
    <property type="match status" value="1"/>
</dbReference>
<dbReference type="EMBL" id="PGOL01000380">
    <property type="protein sequence ID" value="PKI71382.1"/>
    <property type="molecule type" value="Genomic_DNA"/>
</dbReference>
<protein>
    <recommendedName>
        <fullName evidence="6">GH10 domain-containing protein</fullName>
    </recommendedName>
</protein>
<dbReference type="GO" id="GO:0031176">
    <property type="term" value="F:endo-1,4-beta-xylanase activity"/>
    <property type="evidence" value="ECO:0007669"/>
    <property type="project" value="UniProtKB-ARBA"/>
</dbReference>
<evidence type="ECO:0000256" key="3">
    <source>
        <dbReference type="ARBA" id="ARBA00022801"/>
    </source>
</evidence>
<evidence type="ECO:0000256" key="4">
    <source>
        <dbReference type="ARBA" id="ARBA00023277"/>
    </source>
</evidence>
<evidence type="ECO:0000256" key="2">
    <source>
        <dbReference type="ARBA" id="ARBA00022737"/>
    </source>
</evidence>
<dbReference type="Proteomes" id="UP000233551">
    <property type="component" value="Unassembled WGS sequence"/>
</dbReference>
<feature type="domain" description="GH10" evidence="6">
    <location>
        <begin position="219"/>
        <end position="515"/>
    </location>
</feature>
<evidence type="ECO:0000256" key="5">
    <source>
        <dbReference type="ARBA" id="ARBA00023326"/>
    </source>
</evidence>
<dbReference type="Gene3D" id="2.60.120.260">
    <property type="entry name" value="Galactose-binding domain-like"/>
    <property type="match status" value="1"/>
</dbReference>
<dbReference type="Gene3D" id="3.20.20.80">
    <property type="entry name" value="Glycosidases"/>
    <property type="match status" value="1"/>
</dbReference>
<keyword evidence="2" id="KW-0677">Repeat</keyword>
<evidence type="ECO:0000313" key="10">
    <source>
        <dbReference type="Proteomes" id="UP000233551"/>
    </source>
</evidence>
<dbReference type="InterPro" id="IPR003305">
    <property type="entry name" value="CenC_carb-bd"/>
</dbReference>
<proteinExistence type="inferred from homology"/>
<evidence type="ECO:0000259" key="6">
    <source>
        <dbReference type="PROSITE" id="PS51760"/>
    </source>
</evidence>
<dbReference type="InterPro" id="IPR001000">
    <property type="entry name" value="GH10_dom"/>
</dbReference>
<comment type="caution">
    <text evidence="7">The sequence shown here is derived from an EMBL/GenBank/DDBJ whole genome shotgun (WGS) entry which is preliminary data.</text>
</comment>
<dbReference type="SMART" id="SM00633">
    <property type="entry name" value="Glyco_10"/>
    <property type="match status" value="1"/>
</dbReference>
<dbReference type="SUPFAM" id="SSF51445">
    <property type="entry name" value="(Trans)glycosidases"/>
    <property type="match status" value="1"/>
</dbReference>
<keyword evidence="5" id="KW-0624">Polysaccharide degradation</keyword>
<dbReference type="Proteomes" id="UP000197138">
    <property type="component" value="Unassembled WGS sequence"/>
</dbReference>
<dbReference type="PANTHER" id="PTHR31490:SF2">
    <property type="entry name" value="GLYCOSYL HYDROLASE FAMILY 10 PROTEIN"/>
    <property type="match status" value="1"/>
</dbReference>
<dbReference type="OrthoDB" id="3055998at2759"/>